<comment type="caution">
    <text evidence="1">The sequence shown here is derived from an EMBL/GenBank/DDBJ whole genome shotgun (WGS) entry which is preliminary data.</text>
</comment>
<gene>
    <name evidence="1" type="ORF">COW49_02285</name>
</gene>
<sequence length="95" mass="10570">MNEHEALEAIRRWDLTGIEREIVDMCERLLARIEELEGAVGRPQESTSPHPPGRCVRCGDSLTQCAVYSDVGGPFCWACVGQVSALRINENELEV</sequence>
<dbReference type="Proteomes" id="UP000228497">
    <property type="component" value="Unassembled WGS sequence"/>
</dbReference>
<proteinExistence type="predicted"/>
<evidence type="ECO:0000313" key="1">
    <source>
        <dbReference type="EMBL" id="PIV86969.1"/>
    </source>
</evidence>
<dbReference type="AlphaFoldDB" id="A0A2M7FBX1"/>
<evidence type="ECO:0000313" key="2">
    <source>
        <dbReference type="Proteomes" id="UP000228497"/>
    </source>
</evidence>
<dbReference type="EMBL" id="PFFD01000103">
    <property type="protein sequence ID" value="PIV86969.1"/>
    <property type="molecule type" value="Genomic_DNA"/>
</dbReference>
<reference evidence="2" key="1">
    <citation type="submission" date="2017-09" db="EMBL/GenBank/DDBJ databases">
        <title>Depth-based differentiation of microbial function through sediment-hosted aquifers and enrichment of novel symbionts in the deep terrestrial subsurface.</title>
        <authorList>
            <person name="Probst A.J."/>
            <person name="Ladd B."/>
            <person name="Jarett J.K."/>
            <person name="Geller-Mcgrath D.E."/>
            <person name="Sieber C.M.K."/>
            <person name="Emerson J.B."/>
            <person name="Anantharaman K."/>
            <person name="Thomas B.C."/>
            <person name="Malmstrom R."/>
            <person name="Stieglmeier M."/>
            <person name="Klingl A."/>
            <person name="Woyke T."/>
            <person name="Ryan C.M."/>
            <person name="Banfield J.F."/>
        </authorList>
    </citation>
    <scope>NUCLEOTIDE SEQUENCE [LARGE SCALE GENOMIC DNA]</scope>
</reference>
<protein>
    <submittedName>
        <fullName evidence="1">Uncharacterized protein</fullName>
    </submittedName>
</protein>
<organism evidence="1 2">
    <name type="scientific">Candidatus Kaiserbacteria bacterium CG17_big_fil_post_rev_8_21_14_2_50_51_7</name>
    <dbReference type="NCBI Taxonomy" id="1974613"/>
    <lineage>
        <taxon>Bacteria</taxon>
        <taxon>Candidatus Kaiseribacteriota</taxon>
    </lineage>
</organism>
<accession>A0A2M7FBX1</accession>
<name>A0A2M7FBX1_9BACT</name>